<gene>
    <name evidence="2" type="ORF">HFQ13_12160</name>
</gene>
<keyword evidence="3" id="KW-1185">Reference proteome</keyword>
<dbReference type="EMBL" id="JAAXYO010000180">
    <property type="protein sequence ID" value="MBU2788944.1"/>
    <property type="molecule type" value="Genomic_DNA"/>
</dbReference>
<dbReference type="RefSeq" id="WP_215871710.1">
    <property type="nucleotide sequence ID" value="NZ_JAAXYO010000180.1"/>
</dbReference>
<dbReference type="AlphaFoldDB" id="A0AAE3CKN6"/>
<sequence>MDRQELQHALCHYRSRYPEEAAYARQGCALLASEADCFLRSGAGLHITASCWVLNPAGDHTLLMLHRKLGRWFQPGGHSDGDENVLRVALKECSEETGLPAEEIHFLSRQIFDIDIHRIPARREEPEHRHLDIRFLMEIDDRLPLIGNSESHELRWVPLHEVHSYNRELSIHRLLVKSQEWLRQHRR</sequence>
<accession>A0AAE3CKN6</accession>
<evidence type="ECO:0000313" key="3">
    <source>
        <dbReference type="Proteomes" id="UP001197378"/>
    </source>
</evidence>
<dbReference type="PROSITE" id="PS51462">
    <property type="entry name" value="NUDIX"/>
    <property type="match status" value="1"/>
</dbReference>
<dbReference type="CDD" id="cd03674">
    <property type="entry name" value="NUDIX_Hydrolase"/>
    <property type="match status" value="1"/>
</dbReference>
<organism evidence="2 3">
    <name type="scientific">Igneacidithiobacillus copahuensis</name>
    <dbReference type="NCBI Taxonomy" id="2724909"/>
    <lineage>
        <taxon>Bacteria</taxon>
        <taxon>Pseudomonadati</taxon>
        <taxon>Pseudomonadota</taxon>
        <taxon>Acidithiobacillia</taxon>
        <taxon>Acidithiobacillales</taxon>
        <taxon>Acidithiobacillaceae</taxon>
        <taxon>Igneacidithiobacillus</taxon>
    </lineage>
</organism>
<name>A0AAE3CKN6_9PROT</name>
<proteinExistence type="predicted"/>
<dbReference type="SUPFAM" id="SSF55811">
    <property type="entry name" value="Nudix"/>
    <property type="match status" value="1"/>
</dbReference>
<dbReference type="Pfam" id="PF00293">
    <property type="entry name" value="NUDIX"/>
    <property type="match status" value="1"/>
</dbReference>
<evidence type="ECO:0000259" key="1">
    <source>
        <dbReference type="PROSITE" id="PS51462"/>
    </source>
</evidence>
<evidence type="ECO:0000313" key="2">
    <source>
        <dbReference type="EMBL" id="MBU2788944.1"/>
    </source>
</evidence>
<dbReference type="Proteomes" id="UP001197378">
    <property type="component" value="Unassembled WGS sequence"/>
</dbReference>
<dbReference type="InterPro" id="IPR000086">
    <property type="entry name" value="NUDIX_hydrolase_dom"/>
</dbReference>
<comment type="caution">
    <text evidence="2">The sequence shown here is derived from an EMBL/GenBank/DDBJ whole genome shotgun (WGS) entry which is preliminary data.</text>
</comment>
<feature type="domain" description="Nudix hydrolase" evidence="1">
    <location>
        <begin position="44"/>
        <end position="184"/>
    </location>
</feature>
<reference evidence="2" key="1">
    <citation type="journal article" date="2021" name="ISME J.">
        <title>Genomic evolution of the class Acidithiobacillia: deep-branching Proteobacteria living in extreme acidic conditions.</title>
        <authorList>
            <person name="Moya-Beltran A."/>
            <person name="Beard S."/>
            <person name="Rojas-Villalobos C."/>
            <person name="Issotta F."/>
            <person name="Gallardo Y."/>
            <person name="Ulloa R."/>
            <person name="Giaveno A."/>
            <person name="Degli Esposti M."/>
            <person name="Johnson D.B."/>
            <person name="Quatrini R."/>
        </authorList>
    </citation>
    <scope>NUCLEOTIDE SEQUENCE</scope>
    <source>
        <strain evidence="2">VAN18-1</strain>
    </source>
</reference>
<dbReference type="GO" id="GO:0016787">
    <property type="term" value="F:hydrolase activity"/>
    <property type="evidence" value="ECO:0007669"/>
    <property type="project" value="UniProtKB-KW"/>
</dbReference>
<dbReference type="PANTHER" id="PTHR43736">
    <property type="entry name" value="ADP-RIBOSE PYROPHOSPHATASE"/>
    <property type="match status" value="1"/>
</dbReference>
<protein>
    <submittedName>
        <fullName evidence="2">NUDIX hydrolase</fullName>
    </submittedName>
</protein>
<dbReference type="Gene3D" id="3.90.79.10">
    <property type="entry name" value="Nucleoside Triphosphate Pyrophosphohydrolase"/>
    <property type="match status" value="1"/>
</dbReference>
<dbReference type="PANTHER" id="PTHR43736:SF1">
    <property type="entry name" value="DIHYDRONEOPTERIN TRIPHOSPHATE DIPHOSPHATASE"/>
    <property type="match status" value="1"/>
</dbReference>
<keyword evidence="2" id="KW-0378">Hydrolase</keyword>
<dbReference type="InterPro" id="IPR015797">
    <property type="entry name" value="NUDIX_hydrolase-like_dom_sf"/>
</dbReference>